<dbReference type="AlphaFoldDB" id="A0A2U1UNT4"/>
<dbReference type="CDD" id="cd01534">
    <property type="entry name" value="4RHOD_Repeat_3"/>
    <property type="match status" value="1"/>
</dbReference>
<dbReference type="EMBL" id="QDKK01000025">
    <property type="protein sequence ID" value="PWC23338.1"/>
    <property type="molecule type" value="Genomic_DNA"/>
</dbReference>
<dbReference type="PANTHER" id="PTHR44086:SF10">
    <property type="entry name" value="THIOSULFATE SULFURTRANSFERASE_RHODANESE-LIKE DOMAIN-CONTAINING PROTEIN 3"/>
    <property type="match status" value="1"/>
</dbReference>
<dbReference type="SUPFAM" id="SSF52821">
    <property type="entry name" value="Rhodanese/Cell cycle control phosphatase"/>
    <property type="match status" value="4"/>
</dbReference>
<feature type="domain" description="Rhodanese" evidence="1">
    <location>
        <begin position="144"/>
        <end position="235"/>
    </location>
</feature>
<dbReference type="InterPro" id="IPR001763">
    <property type="entry name" value="Rhodanese-like_dom"/>
</dbReference>
<evidence type="ECO:0000313" key="2">
    <source>
        <dbReference type="EMBL" id="PWC23338.1"/>
    </source>
</evidence>
<feature type="domain" description="Rhodanese" evidence="1">
    <location>
        <begin position="282"/>
        <end position="373"/>
    </location>
</feature>
<feature type="domain" description="Rhodanese" evidence="1">
    <location>
        <begin position="21"/>
        <end position="111"/>
    </location>
</feature>
<feature type="domain" description="Rhodanese" evidence="1">
    <location>
        <begin position="392"/>
        <end position="480"/>
    </location>
</feature>
<dbReference type="PANTHER" id="PTHR44086">
    <property type="entry name" value="THIOSULFATE SULFURTRANSFERASE RDL2, MITOCHONDRIAL-RELATED"/>
    <property type="match status" value="1"/>
</dbReference>
<dbReference type="InterPro" id="IPR036873">
    <property type="entry name" value="Rhodanese-like_dom_sf"/>
</dbReference>
<dbReference type="Pfam" id="PF00581">
    <property type="entry name" value="Rhodanese"/>
    <property type="match status" value="4"/>
</dbReference>
<sequence length="534" mass="58282">MSNERALSYIDSEQTLALLRSESEFAFIDLREEGEFSRAQPYLAVNIPLSELEVNVARLVPNRRAPVVLFDADKGLAPTAYRRLAAKGYEDIVAVKGDLAAWLRAGGELFRDVNVPSKAFGEWVAHYANTPMITAQALQERIGNGDNIVILDARPFSEYQVMTIPGSISAPGAELVLRAAELVRDEDTTIVVNCAGRTRSIIGAQSLINSGLFKHVVALRNGTIGWLIAGFQLEYGACRRAPERVGAENLRKARAAAESLAQRAGARFITRDELRAWRAESDARSLFCFDVRSPEEYRLVRAEGFRHAPGGQLVQATDEYIGIRNARIVLADDDGVRAAIAASWLRQMGWKDVAVLAGGLAADLKPAVALPETAPATAASTVTPETLSRWLEQDKTAVIDLSRSSAYAKGHVPGALFCPGIYLPQLLPALSGAENLVLTSADGELARATLPELKRLTDKRCFALAGGTRGWREARLPLEQGFGFTLIPVDDVYKRPYEGVDSPKSAMQGYIDWELQLVEQLKRDGIAKFNLVGH</sequence>
<evidence type="ECO:0000313" key="5">
    <source>
        <dbReference type="Proteomes" id="UP000303847"/>
    </source>
</evidence>
<dbReference type="RefSeq" id="WP_009114705.1">
    <property type="nucleotide sequence ID" value="NZ_CP034036.1"/>
</dbReference>
<dbReference type="EMBL" id="CP034036">
    <property type="protein sequence ID" value="QCR06336.1"/>
    <property type="molecule type" value="Genomic_DNA"/>
</dbReference>
<evidence type="ECO:0000313" key="3">
    <source>
        <dbReference type="EMBL" id="QCR06336.1"/>
    </source>
</evidence>
<proteinExistence type="predicted"/>
<dbReference type="SMART" id="SM00450">
    <property type="entry name" value="RHOD"/>
    <property type="match status" value="4"/>
</dbReference>
<evidence type="ECO:0000259" key="1">
    <source>
        <dbReference type="PROSITE" id="PS50206"/>
    </source>
</evidence>
<organism evidence="2 4">
    <name type="scientific">Brenneria nigrifluens DSM 30175 = ATCC 13028</name>
    <dbReference type="NCBI Taxonomy" id="1121120"/>
    <lineage>
        <taxon>Bacteria</taxon>
        <taxon>Pseudomonadati</taxon>
        <taxon>Pseudomonadota</taxon>
        <taxon>Gammaproteobacteria</taxon>
        <taxon>Enterobacterales</taxon>
        <taxon>Pectobacteriaceae</taxon>
        <taxon>Brenneria</taxon>
    </lineage>
</organism>
<keyword evidence="5" id="KW-1185">Reference proteome</keyword>
<dbReference type="Proteomes" id="UP000303847">
    <property type="component" value="Chromosome"/>
</dbReference>
<accession>A0A2U1UNT4</accession>
<keyword evidence="2" id="KW-0808">Transferase</keyword>
<protein>
    <submittedName>
        <fullName evidence="2">Sulfurtransferase</fullName>
    </submittedName>
</protein>
<evidence type="ECO:0000313" key="4">
    <source>
        <dbReference type="Proteomes" id="UP000295985"/>
    </source>
</evidence>
<dbReference type="GO" id="GO:0004792">
    <property type="term" value="F:thiosulfate-cyanide sulfurtransferase activity"/>
    <property type="evidence" value="ECO:0007669"/>
    <property type="project" value="TreeGrafter"/>
</dbReference>
<dbReference type="OrthoDB" id="9789585at2"/>
<name>A0A2U1UNT4_9GAMM</name>
<dbReference type="PROSITE" id="PS50206">
    <property type="entry name" value="RHODANESE_3"/>
    <property type="match status" value="4"/>
</dbReference>
<reference evidence="3 5" key="2">
    <citation type="submission" date="2018-11" db="EMBL/GenBank/DDBJ databases">
        <title>Genome sequences of Brenneria nigrifluens and Brenneria rubrifaciens.</title>
        <authorList>
            <person name="Poret-Peterson A.T."/>
            <person name="McClean A.E."/>
            <person name="Kluepfel D.A."/>
        </authorList>
    </citation>
    <scope>NUCLEOTIDE SEQUENCE [LARGE SCALE GENOMIC DNA]</scope>
    <source>
        <strain evidence="3 5">ATCC 13028</strain>
    </source>
</reference>
<dbReference type="Gene3D" id="3.40.250.10">
    <property type="entry name" value="Rhodanese-like domain"/>
    <property type="match status" value="4"/>
</dbReference>
<reference evidence="2 4" key="1">
    <citation type="submission" date="2018-04" db="EMBL/GenBank/DDBJ databases">
        <title>Brenneria corticis sp.nov.</title>
        <authorList>
            <person name="Li Y."/>
        </authorList>
    </citation>
    <scope>NUCLEOTIDE SEQUENCE [LARGE SCALE GENOMIC DNA]</scope>
    <source>
        <strain evidence="2 4">LMG 2694</strain>
    </source>
</reference>
<gene>
    <name evidence="2" type="ORF">DDT54_14895</name>
    <name evidence="3" type="ORF">EH206_20610</name>
</gene>
<dbReference type="Proteomes" id="UP000295985">
    <property type="component" value="Unassembled WGS sequence"/>
</dbReference>